<dbReference type="AlphaFoldDB" id="A0A443RUE6"/>
<name>A0A443RUE6_9ACAR</name>
<evidence type="ECO:0008006" key="4">
    <source>
        <dbReference type="Google" id="ProtNLM"/>
    </source>
</evidence>
<dbReference type="Gene3D" id="3.30.420.10">
    <property type="entry name" value="Ribonuclease H-like superfamily/Ribonuclease H"/>
    <property type="match status" value="1"/>
</dbReference>
<dbReference type="OrthoDB" id="6494175at2759"/>
<accession>A0A443RUE6</accession>
<dbReference type="InterPro" id="IPR036397">
    <property type="entry name" value="RNaseH_sf"/>
</dbReference>
<evidence type="ECO:0000313" key="3">
    <source>
        <dbReference type="Proteomes" id="UP000288716"/>
    </source>
</evidence>
<keyword evidence="3" id="KW-1185">Reference proteome</keyword>
<dbReference type="STRING" id="299467.A0A443RUE6"/>
<evidence type="ECO:0000256" key="1">
    <source>
        <dbReference type="SAM" id="MobiDB-lite"/>
    </source>
</evidence>
<proteinExistence type="predicted"/>
<dbReference type="VEuPathDB" id="VectorBase:LDEU013084"/>
<feature type="region of interest" description="Disordered" evidence="1">
    <location>
        <begin position="1"/>
        <end position="20"/>
    </location>
</feature>
<comment type="caution">
    <text evidence="2">The sequence shown here is derived from an EMBL/GenBank/DDBJ whole genome shotgun (WGS) entry which is preliminary data.</text>
</comment>
<evidence type="ECO:0000313" key="2">
    <source>
        <dbReference type="EMBL" id="RWS18956.1"/>
    </source>
</evidence>
<protein>
    <recommendedName>
        <fullName evidence="4">Transposase Tc1-like domain-containing protein</fullName>
    </recommendedName>
</protein>
<sequence>EKVEELEKSFEENPETSLRKRQQELGIDRETIRQTAHNLGLRAYRLCSVHELLPADYSRRLKFSSWYLQYIKNNPSMEIFFTDEAWFHLSGYINSQNCRYWSAEKPTEYVESSLHPKKIGVWTYLFREHGKFRGLPRYPAAVYEENPPFRPEMYGFPTGWCYTP</sequence>
<dbReference type="PANTHER" id="PTHR47326">
    <property type="entry name" value="TRANSPOSABLE ELEMENT TC3 TRANSPOSASE-LIKE PROTEIN"/>
    <property type="match status" value="1"/>
</dbReference>
<gene>
    <name evidence="2" type="ORF">B4U80_08771</name>
</gene>
<reference evidence="2 3" key="1">
    <citation type="journal article" date="2018" name="Gigascience">
        <title>Genomes of trombidid mites reveal novel predicted allergens and laterally-transferred genes associated with secondary metabolism.</title>
        <authorList>
            <person name="Dong X."/>
            <person name="Chaisiri K."/>
            <person name="Xia D."/>
            <person name="Armstrong S.D."/>
            <person name="Fang Y."/>
            <person name="Donnelly M.J."/>
            <person name="Kadowaki T."/>
            <person name="McGarry J.W."/>
            <person name="Darby A.C."/>
            <person name="Makepeace B.L."/>
        </authorList>
    </citation>
    <scope>NUCLEOTIDE SEQUENCE [LARGE SCALE GENOMIC DNA]</scope>
    <source>
        <strain evidence="2">UoL-UT</strain>
    </source>
</reference>
<dbReference type="GO" id="GO:0003676">
    <property type="term" value="F:nucleic acid binding"/>
    <property type="evidence" value="ECO:0007669"/>
    <property type="project" value="InterPro"/>
</dbReference>
<dbReference type="EMBL" id="NCKV01031987">
    <property type="protein sequence ID" value="RWS18956.1"/>
    <property type="molecule type" value="Genomic_DNA"/>
</dbReference>
<feature type="non-terminal residue" evidence="2">
    <location>
        <position position="1"/>
    </location>
</feature>
<organism evidence="2 3">
    <name type="scientific">Leptotrombidium deliense</name>
    <dbReference type="NCBI Taxonomy" id="299467"/>
    <lineage>
        <taxon>Eukaryota</taxon>
        <taxon>Metazoa</taxon>
        <taxon>Ecdysozoa</taxon>
        <taxon>Arthropoda</taxon>
        <taxon>Chelicerata</taxon>
        <taxon>Arachnida</taxon>
        <taxon>Acari</taxon>
        <taxon>Acariformes</taxon>
        <taxon>Trombidiformes</taxon>
        <taxon>Prostigmata</taxon>
        <taxon>Anystina</taxon>
        <taxon>Parasitengona</taxon>
        <taxon>Trombiculoidea</taxon>
        <taxon>Trombiculidae</taxon>
        <taxon>Leptotrombidium</taxon>
    </lineage>
</organism>
<dbReference type="PANTHER" id="PTHR47326:SF1">
    <property type="entry name" value="HTH PSQ-TYPE DOMAIN-CONTAINING PROTEIN"/>
    <property type="match status" value="1"/>
</dbReference>
<dbReference type="Proteomes" id="UP000288716">
    <property type="component" value="Unassembled WGS sequence"/>
</dbReference>